<accession>A0A545V2D0</accession>
<name>A0A545V2D0_9HYPO</name>
<sequence length="98" mass="10729">MLVTGHQYLYSTQLLSVSEPVALPLTDRNAPLEFVVFTFRLLSFPSPFLLRFCLTGNLRGPPHPLTPLPCPCTLYLDLHLVCASSYVALPGIVDSAAI</sequence>
<comment type="caution">
    <text evidence="1">The sequence shown here is derived from an EMBL/GenBank/DDBJ whole genome shotgun (WGS) entry which is preliminary data.</text>
</comment>
<evidence type="ECO:0000313" key="2">
    <source>
        <dbReference type="Proteomes" id="UP000315783"/>
    </source>
</evidence>
<evidence type="ECO:0000313" key="1">
    <source>
        <dbReference type="EMBL" id="TQV95853.1"/>
    </source>
</evidence>
<gene>
    <name evidence="1" type="ORF">IF1G_05682</name>
</gene>
<keyword evidence="2" id="KW-1185">Reference proteome</keyword>
<dbReference type="EMBL" id="SPUK01000007">
    <property type="protein sequence ID" value="TQV95853.1"/>
    <property type="molecule type" value="Genomic_DNA"/>
</dbReference>
<reference evidence="1 2" key="1">
    <citation type="journal article" date="2019" name="Appl. Microbiol. Biotechnol.">
        <title>Genome sequence of Isaria javanica and comparative genome analysis insights into family S53 peptidase evolution in fungal entomopathogens.</title>
        <authorList>
            <person name="Lin R."/>
            <person name="Zhang X."/>
            <person name="Xin B."/>
            <person name="Zou M."/>
            <person name="Gao Y."/>
            <person name="Qin F."/>
            <person name="Hu Q."/>
            <person name="Xie B."/>
            <person name="Cheng X."/>
        </authorList>
    </citation>
    <scope>NUCLEOTIDE SEQUENCE [LARGE SCALE GENOMIC DNA]</scope>
    <source>
        <strain evidence="1 2">IJ1G</strain>
    </source>
</reference>
<protein>
    <submittedName>
        <fullName evidence="1">Uncharacterized protein</fullName>
    </submittedName>
</protein>
<dbReference type="Proteomes" id="UP000315783">
    <property type="component" value="Unassembled WGS sequence"/>
</dbReference>
<proteinExistence type="predicted"/>
<dbReference type="AlphaFoldDB" id="A0A545V2D0"/>
<organism evidence="1 2">
    <name type="scientific">Cordyceps javanica</name>
    <dbReference type="NCBI Taxonomy" id="43265"/>
    <lineage>
        <taxon>Eukaryota</taxon>
        <taxon>Fungi</taxon>
        <taxon>Dikarya</taxon>
        <taxon>Ascomycota</taxon>
        <taxon>Pezizomycotina</taxon>
        <taxon>Sordariomycetes</taxon>
        <taxon>Hypocreomycetidae</taxon>
        <taxon>Hypocreales</taxon>
        <taxon>Cordycipitaceae</taxon>
        <taxon>Cordyceps</taxon>
    </lineage>
</organism>